<dbReference type="KEGG" id="otk:C6570_02945"/>
<accession>A0A2S0MBZ0</accession>
<evidence type="ECO:0000313" key="2">
    <source>
        <dbReference type="Proteomes" id="UP000239709"/>
    </source>
</evidence>
<evidence type="ECO:0000313" key="1">
    <source>
        <dbReference type="EMBL" id="AVO33327.1"/>
    </source>
</evidence>
<dbReference type="AlphaFoldDB" id="A0A2S0MBZ0"/>
<dbReference type="OrthoDB" id="6636985at2"/>
<proteinExistence type="predicted"/>
<sequence length="85" mass="9247">MQASLYSSVSPFSKVSPLGFGRCSGLRLQPLHEFQAFWASSARLACASSSFFGSAWRVRCAPSSTVGSNPAVKPTRLRRAAYFVR</sequence>
<dbReference type="Proteomes" id="UP000239709">
    <property type="component" value="Chromosome"/>
</dbReference>
<evidence type="ECO:0008006" key="3">
    <source>
        <dbReference type="Google" id="ProtNLM"/>
    </source>
</evidence>
<organism evidence="1 2">
    <name type="scientific">Ottowia oryzae</name>
    <dbReference type="NCBI Taxonomy" id="2109914"/>
    <lineage>
        <taxon>Bacteria</taxon>
        <taxon>Pseudomonadati</taxon>
        <taxon>Pseudomonadota</taxon>
        <taxon>Betaproteobacteria</taxon>
        <taxon>Burkholderiales</taxon>
        <taxon>Comamonadaceae</taxon>
        <taxon>Ottowia</taxon>
    </lineage>
</organism>
<dbReference type="InterPro" id="IPR010416">
    <property type="entry name" value="DUF1010"/>
</dbReference>
<reference evidence="1 2" key="1">
    <citation type="submission" date="2018-03" db="EMBL/GenBank/DDBJ databases">
        <title>Genome sequencing of Ottowia sp.</title>
        <authorList>
            <person name="Kim S.-J."/>
            <person name="Heo J."/>
            <person name="Kwon S.-W."/>
        </authorList>
    </citation>
    <scope>NUCLEOTIDE SEQUENCE [LARGE SCALE GENOMIC DNA]</scope>
    <source>
        <strain evidence="1 2">KADR8-3</strain>
    </source>
</reference>
<dbReference type="RefSeq" id="WP_106701889.1">
    <property type="nucleotide sequence ID" value="NZ_CP027666.1"/>
</dbReference>
<name>A0A2S0MBZ0_9BURK</name>
<protein>
    <recommendedName>
        <fullName evidence="3">DUF1010 domain-containing protein</fullName>
    </recommendedName>
</protein>
<dbReference type="Pfam" id="PF06231">
    <property type="entry name" value="DUF1010"/>
    <property type="match status" value="1"/>
</dbReference>
<dbReference type="EMBL" id="CP027666">
    <property type="protein sequence ID" value="AVO33327.1"/>
    <property type="molecule type" value="Genomic_DNA"/>
</dbReference>
<gene>
    <name evidence="1" type="ORF">C6570_02945</name>
</gene>
<keyword evidence="2" id="KW-1185">Reference proteome</keyword>